<proteinExistence type="predicted"/>
<evidence type="ECO:0000313" key="7">
    <source>
        <dbReference type="Proteomes" id="UP000182204"/>
    </source>
</evidence>
<protein>
    <submittedName>
        <fullName evidence="5">Clo7bot family Cys-rich peptide</fullName>
    </submittedName>
    <submittedName>
        <fullName evidence="4">Cys-rich peptide, Clo7bot family protein</fullName>
    </submittedName>
</protein>
<dbReference type="EMBL" id="MWJJ01000001">
    <property type="protein sequence ID" value="OSB17717.1"/>
    <property type="molecule type" value="Genomic_DNA"/>
</dbReference>
<dbReference type="Proteomes" id="UP000182204">
    <property type="component" value="Chromosome"/>
</dbReference>
<accession>A0A1L3NDU0</accession>
<dbReference type="EMBL" id="CP013243">
    <property type="protein sequence ID" value="APH14275.1"/>
    <property type="molecule type" value="Genomic_DNA"/>
</dbReference>
<organism evidence="4 7">
    <name type="scientific">Clostridium sporogenes</name>
    <dbReference type="NCBI Taxonomy" id="1509"/>
    <lineage>
        <taxon>Bacteria</taxon>
        <taxon>Bacillati</taxon>
        <taxon>Bacillota</taxon>
        <taxon>Clostridia</taxon>
        <taxon>Eubacteriales</taxon>
        <taxon>Clostridiaceae</taxon>
        <taxon>Clostridium</taxon>
    </lineage>
</organism>
<dbReference type="NCBIfam" id="TIGR04333">
    <property type="entry name" value="Clo7Bot_mod_Cys"/>
    <property type="match status" value="1"/>
</dbReference>
<keyword evidence="1" id="KW-0479">Metal-binding</keyword>
<dbReference type="AlphaFoldDB" id="A0A1L3NDU0"/>
<name>A0A1L3NDU0_CLOSG</name>
<evidence type="ECO:0000313" key="6">
    <source>
        <dbReference type="EMBL" id="QDY31381.1"/>
    </source>
</evidence>
<dbReference type="PROSITE" id="PS00198">
    <property type="entry name" value="4FE4S_FER_1"/>
    <property type="match status" value="1"/>
</dbReference>
<sequence>MKYIIYRKKEWEYVSGYCHCSNCDNCHENCGTQCKTYYH</sequence>
<evidence type="ECO:0000313" key="8">
    <source>
        <dbReference type="Proteomes" id="UP000193911"/>
    </source>
</evidence>
<dbReference type="GO" id="GO:0046872">
    <property type="term" value="F:metal ion binding"/>
    <property type="evidence" value="ECO:0007669"/>
    <property type="project" value="UniProtKB-KW"/>
</dbReference>
<evidence type="ECO:0000313" key="5">
    <source>
        <dbReference type="EMBL" id="OSB17717.1"/>
    </source>
</evidence>
<dbReference type="InterPro" id="IPR027601">
    <property type="entry name" value="Clo7Bot_mod_Cys"/>
</dbReference>
<reference evidence="4 7" key="1">
    <citation type="submission" date="2015-11" db="EMBL/GenBank/DDBJ databases">
        <authorList>
            <person name="Hill K.K."/>
            <person name="Shirey T.B."/>
            <person name="Raphael B."/>
            <person name="Daligault H.E."/>
            <person name="Davenport K.W."/>
            <person name="Bruce D.C."/>
            <person name="Foley B.T."/>
            <person name="Johnson S.L."/>
        </authorList>
    </citation>
    <scope>NUCLEOTIDE SEQUENCE [LARGE SCALE GENOMIC DNA]</scope>
    <source>
        <strain evidence="4 7">CDC_1632</strain>
    </source>
</reference>
<dbReference type="GO" id="GO:0051536">
    <property type="term" value="F:iron-sulfur cluster binding"/>
    <property type="evidence" value="ECO:0007669"/>
    <property type="project" value="UniProtKB-KW"/>
</dbReference>
<reference evidence="6" key="3">
    <citation type="submission" date="2017-07" db="EMBL/GenBank/DDBJ databases">
        <title>Genome sequencing of BoNT-producing clostridia.</title>
        <authorList>
            <person name="Williamson C."/>
        </authorList>
    </citation>
    <scope>NUCLEOTIDE SEQUENCE</scope>
    <source>
        <strain evidence="6">AM553</strain>
    </source>
</reference>
<dbReference type="RefSeq" id="WP_003400449.1">
    <property type="nucleotide sequence ID" value="NZ_CABKNI010000001.1"/>
</dbReference>
<evidence type="ECO:0000256" key="1">
    <source>
        <dbReference type="ARBA" id="ARBA00022723"/>
    </source>
</evidence>
<evidence type="ECO:0000256" key="3">
    <source>
        <dbReference type="ARBA" id="ARBA00023014"/>
    </source>
</evidence>
<dbReference type="Proteomes" id="UP000962161">
    <property type="component" value="Chromosome"/>
</dbReference>
<dbReference type="EMBL" id="CP022405">
    <property type="protein sequence ID" value="QDY31381.1"/>
    <property type="molecule type" value="Genomic_DNA"/>
</dbReference>
<keyword evidence="2" id="KW-0408">Iron</keyword>
<dbReference type="InterPro" id="IPR017900">
    <property type="entry name" value="4Fe4S_Fe_S_CS"/>
</dbReference>
<evidence type="ECO:0000256" key="2">
    <source>
        <dbReference type="ARBA" id="ARBA00023004"/>
    </source>
</evidence>
<reference evidence="5 8" key="2">
    <citation type="submission" date="2017-02" db="EMBL/GenBank/DDBJ databases">
        <title>Differentiating clades of botulinum-neurotoxin-producing Clostridia with a simple, multiplex PCR assay.</title>
        <authorList>
            <person name="Williamson C.H.D."/>
            <person name="Vazquez A."/>
            <person name="Hill K."/>
            <person name="Smith T.J."/>
            <person name="Nottingham R."/>
            <person name="Stone N.E."/>
            <person name="Sobek C.J."/>
            <person name="Cocking J.H."/>
            <person name="Fernandez R.A."/>
            <person name="Caballero P.A."/>
            <person name="Leiser O.P."/>
            <person name="Keim P."/>
            <person name="Sahl J.W."/>
        </authorList>
    </citation>
    <scope>NUCLEOTIDE SEQUENCE [LARGE SCALE GENOMIC DNA]</scope>
    <source>
        <strain evidence="5 8">CLS_DGF_0088_06</strain>
    </source>
</reference>
<evidence type="ECO:0000313" key="4">
    <source>
        <dbReference type="EMBL" id="APH14275.1"/>
    </source>
</evidence>
<dbReference type="GeneID" id="300110511"/>
<accession>A0A1V9I464</accession>
<gene>
    <name evidence="5" type="ORF">B2H94_00855</name>
    <name evidence="6" type="ORF">CGS26_03120</name>
    <name evidence="4" type="ORF">NPD5_1503</name>
</gene>
<dbReference type="Proteomes" id="UP000193911">
    <property type="component" value="Unassembled WGS sequence"/>
</dbReference>
<keyword evidence="3" id="KW-0411">Iron-sulfur</keyword>